<gene>
    <name evidence="2" type="ORF">COV91_00260</name>
</gene>
<dbReference type="InterPro" id="IPR003746">
    <property type="entry name" value="DUF167"/>
</dbReference>
<dbReference type="NCBIfam" id="TIGR00251">
    <property type="entry name" value="DUF167 family protein"/>
    <property type="match status" value="1"/>
</dbReference>
<organism evidence="2 3">
    <name type="scientific">Candidatus Taylorbacteria bacterium CG11_big_fil_rev_8_21_14_0_20_46_11</name>
    <dbReference type="NCBI Taxonomy" id="1975025"/>
    <lineage>
        <taxon>Bacteria</taxon>
        <taxon>Candidatus Tayloriibacteriota</taxon>
    </lineage>
</organism>
<sequence length="74" mass="8430">MYVKVHVTTESKTEQVHKEAPDYFTVSVREPAKQGLANARVLELLRKHFGTAKRLYIVSGHHSPHKIISIDFTS</sequence>
<dbReference type="AlphaFoldDB" id="A0A2H0KFI6"/>
<accession>A0A2H0KFI6</accession>
<reference evidence="2 3" key="1">
    <citation type="submission" date="2017-09" db="EMBL/GenBank/DDBJ databases">
        <title>Depth-based differentiation of microbial function through sediment-hosted aquifers and enrichment of novel symbionts in the deep terrestrial subsurface.</title>
        <authorList>
            <person name="Probst A.J."/>
            <person name="Ladd B."/>
            <person name="Jarett J.K."/>
            <person name="Geller-Mcgrath D.E."/>
            <person name="Sieber C.M."/>
            <person name="Emerson J.B."/>
            <person name="Anantharaman K."/>
            <person name="Thomas B.C."/>
            <person name="Malmstrom R."/>
            <person name="Stieglmeier M."/>
            <person name="Klingl A."/>
            <person name="Woyke T."/>
            <person name="Ryan C.M."/>
            <person name="Banfield J.F."/>
        </authorList>
    </citation>
    <scope>NUCLEOTIDE SEQUENCE [LARGE SCALE GENOMIC DNA]</scope>
    <source>
        <strain evidence="2">CG11_big_fil_rev_8_21_14_0_20_46_11</strain>
    </source>
</reference>
<evidence type="ECO:0000313" key="2">
    <source>
        <dbReference type="EMBL" id="PIQ69164.1"/>
    </source>
</evidence>
<dbReference type="InterPro" id="IPR036591">
    <property type="entry name" value="YggU-like_sf"/>
</dbReference>
<protein>
    <submittedName>
        <fullName evidence="2">Uncharacterized protein</fullName>
    </submittedName>
</protein>
<dbReference type="SUPFAM" id="SSF69786">
    <property type="entry name" value="YggU-like"/>
    <property type="match status" value="1"/>
</dbReference>
<dbReference type="SMART" id="SM01152">
    <property type="entry name" value="DUF167"/>
    <property type="match status" value="1"/>
</dbReference>
<dbReference type="Proteomes" id="UP000229342">
    <property type="component" value="Unassembled WGS sequence"/>
</dbReference>
<dbReference type="Gene3D" id="3.30.1200.10">
    <property type="entry name" value="YggU-like"/>
    <property type="match status" value="1"/>
</dbReference>
<evidence type="ECO:0000313" key="3">
    <source>
        <dbReference type="Proteomes" id="UP000229342"/>
    </source>
</evidence>
<dbReference type="Pfam" id="PF02594">
    <property type="entry name" value="DUF167"/>
    <property type="match status" value="1"/>
</dbReference>
<name>A0A2H0KFI6_9BACT</name>
<comment type="similarity">
    <text evidence="1">Belongs to the UPF0235 family.</text>
</comment>
<dbReference type="EMBL" id="PCVG01000006">
    <property type="protein sequence ID" value="PIQ69164.1"/>
    <property type="molecule type" value="Genomic_DNA"/>
</dbReference>
<proteinExistence type="inferred from homology"/>
<comment type="caution">
    <text evidence="2">The sequence shown here is derived from an EMBL/GenBank/DDBJ whole genome shotgun (WGS) entry which is preliminary data.</text>
</comment>
<evidence type="ECO:0000256" key="1">
    <source>
        <dbReference type="ARBA" id="ARBA00010364"/>
    </source>
</evidence>